<reference evidence="1" key="1">
    <citation type="submission" date="2015-12" db="EMBL/GenBank/DDBJ databases">
        <title>Gene expression during late stages of embryo sac development: a critical building block for successful pollen-pistil interactions.</title>
        <authorList>
            <person name="Liu Y."/>
            <person name="Joly V."/>
            <person name="Sabar M."/>
            <person name="Matton D.P."/>
        </authorList>
    </citation>
    <scope>NUCLEOTIDE SEQUENCE</scope>
</reference>
<organism evidence="1">
    <name type="scientific">Solanum chacoense</name>
    <name type="common">Chaco potato</name>
    <dbReference type="NCBI Taxonomy" id="4108"/>
    <lineage>
        <taxon>Eukaryota</taxon>
        <taxon>Viridiplantae</taxon>
        <taxon>Streptophyta</taxon>
        <taxon>Embryophyta</taxon>
        <taxon>Tracheophyta</taxon>
        <taxon>Spermatophyta</taxon>
        <taxon>Magnoliopsida</taxon>
        <taxon>eudicotyledons</taxon>
        <taxon>Gunneridae</taxon>
        <taxon>Pentapetalae</taxon>
        <taxon>asterids</taxon>
        <taxon>lamiids</taxon>
        <taxon>Solanales</taxon>
        <taxon>Solanaceae</taxon>
        <taxon>Solanoideae</taxon>
        <taxon>Solaneae</taxon>
        <taxon>Solanum</taxon>
    </lineage>
</organism>
<proteinExistence type="predicted"/>
<accession>A0A0V0GWG1</accession>
<evidence type="ECO:0000313" key="1">
    <source>
        <dbReference type="EMBL" id="JAP12227.1"/>
    </source>
</evidence>
<dbReference type="AlphaFoldDB" id="A0A0V0GWG1"/>
<sequence>MKTQLSLKYVTSISKTEKLHPNLVGMYYMHPLYAFHSIQPLDLQITSINRWDVKNKMKTQLSLKYVTSISKTEKLHPNLVGMYYMHPLYAFHSIQPLDLQITSINRWKVNENPAHWLPKK</sequence>
<protein>
    <submittedName>
        <fullName evidence="1">Putative ovule protein</fullName>
    </submittedName>
</protein>
<name>A0A0V0GWG1_SOLCH</name>
<dbReference type="EMBL" id="GEDG01029933">
    <property type="protein sequence ID" value="JAP12227.1"/>
    <property type="molecule type" value="Transcribed_RNA"/>
</dbReference>